<keyword evidence="3" id="KW-1185">Reference proteome</keyword>
<evidence type="ECO:0000256" key="1">
    <source>
        <dbReference type="SAM" id="Phobius"/>
    </source>
</evidence>
<protein>
    <submittedName>
        <fullName evidence="2">Uncharacterized protein</fullName>
    </submittedName>
</protein>
<proteinExistence type="predicted"/>
<keyword evidence="1" id="KW-1133">Transmembrane helix</keyword>
<comment type="caution">
    <text evidence="2">The sequence shown here is derived from an EMBL/GenBank/DDBJ whole genome shotgun (WGS) entry which is preliminary data.</text>
</comment>
<reference evidence="2" key="1">
    <citation type="submission" date="2019-05" db="EMBL/GenBank/DDBJ databases">
        <title>Annotation for the trematode Paragonimus heterotremus.</title>
        <authorList>
            <person name="Choi Y.-J."/>
        </authorList>
    </citation>
    <scope>NUCLEOTIDE SEQUENCE</scope>
    <source>
        <strain evidence="2">LC</strain>
    </source>
</reference>
<keyword evidence="1" id="KW-0812">Transmembrane</keyword>
<feature type="transmembrane region" description="Helical" evidence="1">
    <location>
        <begin position="205"/>
        <end position="230"/>
    </location>
</feature>
<accession>A0A8J4SXX6</accession>
<name>A0A8J4SXX6_9TREM</name>
<dbReference type="Proteomes" id="UP000748531">
    <property type="component" value="Unassembled WGS sequence"/>
</dbReference>
<evidence type="ECO:0000313" key="3">
    <source>
        <dbReference type="Proteomes" id="UP000748531"/>
    </source>
</evidence>
<dbReference type="EMBL" id="LUCH01022162">
    <property type="protein sequence ID" value="KAF5394048.1"/>
    <property type="molecule type" value="Genomic_DNA"/>
</dbReference>
<sequence length="239" mass="26517">MCDVLDLLRRLDCTGGVKANVCPAELTDTHPPENSTVNILTTVGSIATYCTSKQLKIARAILQSVAKDDPTVVLKNYNLALSRPSIMINDNDINAFGNVIIPFTFVSEIIRSMTETTSSDDLNHYVQNQTLEYLKTSETSFQTLVLSSLISFIIKLRIREDSSSISLLFVNNLLKALFNNKSHAPPLVVSRQFVNIIVYEAKAMFTLLCLTCLYAAFFLSAFLLSFYGAIDENPKTQSP</sequence>
<organism evidence="2 3">
    <name type="scientific">Paragonimus heterotremus</name>
    <dbReference type="NCBI Taxonomy" id="100268"/>
    <lineage>
        <taxon>Eukaryota</taxon>
        <taxon>Metazoa</taxon>
        <taxon>Spiralia</taxon>
        <taxon>Lophotrochozoa</taxon>
        <taxon>Platyhelminthes</taxon>
        <taxon>Trematoda</taxon>
        <taxon>Digenea</taxon>
        <taxon>Plagiorchiida</taxon>
        <taxon>Troglotremata</taxon>
        <taxon>Troglotrematidae</taxon>
        <taxon>Paragonimus</taxon>
    </lineage>
</organism>
<dbReference type="AlphaFoldDB" id="A0A8J4SXX6"/>
<keyword evidence="1" id="KW-0472">Membrane</keyword>
<evidence type="ECO:0000313" key="2">
    <source>
        <dbReference type="EMBL" id="KAF5394048.1"/>
    </source>
</evidence>
<gene>
    <name evidence="2" type="ORF">PHET_12336</name>
</gene>